<dbReference type="PANTHER" id="PTHR34188:SF5">
    <property type="entry name" value="OS05G0131900 PROTEIN"/>
    <property type="match status" value="1"/>
</dbReference>
<feature type="compositionally biased region" description="Basic and acidic residues" evidence="1">
    <location>
        <begin position="1"/>
        <end position="10"/>
    </location>
</feature>
<keyword evidence="2" id="KW-0812">Transmembrane</keyword>
<feature type="region of interest" description="Disordered" evidence="1">
    <location>
        <begin position="55"/>
        <end position="120"/>
    </location>
</feature>
<reference evidence="3" key="2">
    <citation type="submission" date="2023-06" db="EMBL/GenBank/DDBJ databases">
        <authorList>
            <person name="Ma L."/>
            <person name="Liu K.-W."/>
            <person name="Li Z."/>
            <person name="Hsiao Y.-Y."/>
            <person name="Qi Y."/>
            <person name="Fu T."/>
            <person name="Tang G."/>
            <person name="Zhang D."/>
            <person name="Sun W.-H."/>
            <person name="Liu D.-K."/>
            <person name="Li Y."/>
            <person name="Chen G.-Z."/>
            <person name="Liu X.-D."/>
            <person name="Liao X.-Y."/>
            <person name="Jiang Y.-T."/>
            <person name="Yu X."/>
            <person name="Hao Y."/>
            <person name="Huang J."/>
            <person name="Zhao X.-W."/>
            <person name="Ke S."/>
            <person name="Chen Y.-Y."/>
            <person name="Wu W.-L."/>
            <person name="Hsu J.-L."/>
            <person name="Lin Y.-F."/>
            <person name="Huang M.-D."/>
            <person name="Li C.-Y."/>
            <person name="Huang L."/>
            <person name="Wang Z.-W."/>
            <person name="Zhao X."/>
            <person name="Zhong W.-Y."/>
            <person name="Peng D.-H."/>
            <person name="Ahmad S."/>
            <person name="Lan S."/>
            <person name="Zhang J.-S."/>
            <person name="Tsai W.-C."/>
            <person name="Van De Peer Y."/>
            <person name="Liu Z.-J."/>
        </authorList>
    </citation>
    <scope>NUCLEOTIDE SEQUENCE</scope>
    <source>
        <strain evidence="3">CP</strain>
        <tissue evidence="3">Leaves</tissue>
    </source>
</reference>
<keyword evidence="2" id="KW-0472">Membrane</keyword>
<feature type="region of interest" description="Disordered" evidence="1">
    <location>
        <begin position="1"/>
        <end position="30"/>
    </location>
</feature>
<evidence type="ECO:0000313" key="3">
    <source>
        <dbReference type="EMBL" id="KAK1319806.1"/>
    </source>
</evidence>
<evidence type="ECO:0000256" key="1">
    <source>
        <dbReference type="SAM" id="MobiDB-lite"/>
    </source>
</evidence>
<gene>
    <name evidence="3" type="ORF">QJS10_CPB04g01029</name>
</gene>
<feature type="transmembrane region" description="Helical" evidence="2">
    <location>
        <begin position="163"/>
        <end position="182"/>
    </location>
</feature>
<dbReference type="AlphaFoldDB" id="A0AAV9F1D3"/>
<keyword evidence="4" id="KW-1185">Reference proteome</keyword>
<reference evidence="3" key="1">
    <citation type="journal article" date="2023" name="Nat. Commun.">
        <title>Diploid and tetraploid genomes of Acorus and the evolution of monocots.</title>
        <authorList>
            <person name="Ma L."/>
            <person name="Liu K.W."/>
            <person name="Li Z."/>
            <person name="Hsiao Y.Y."/>
            <person name="Qi Y."/>
            <person name="Fu T."/>
            <person name="Tang G.D."/>
            <person name="Zhang D."/>
            <person name="Sun W.H."/>
            <person name="Liu D.K."/>
            <person name="Li Y."/>
            <person name="Chen G.Z."/>
            <person name="Liu X.D."/>
            <person name="Liao X.Y."/>
            <person name="Jiang Y.T."/>
            <person name="Yu X."/>
            <person name="Hao Y."/>
            <person name="Huang J."/>
            <person name="Zhao X.W."/>
            <person name="Ke S."/>
            <person name="Chen Y.Y."/>
            <person name="Wu W.L."/>
            <person name="Hsu J.L."/>
            <person name="Lin Y.F."/>
            <person name="Huang M.D."/>
            <person name="Li C.Y."/>
            <person name="Huang L."/>
            <person name="Wang Z.W."/>
            <person name="Zhao X."/>
            <person name="Zhong W.Y."/>
            <person name="Peng D.H."/>
            <person name="Ahmad S."/>
            <person name="Lan S."/>
            <person name="Zhang J.S."/>
            <person name="Tsai W.C."/>
            <person name="Van de Peer Y."/>
            <person name="Liu Z.J."/>
        </authorList>
    </citation>
    <scope>NUCLEOTIDE SEQUENCE</scope>
    <source>
        <strain evidence="3">CP</strain>
    </source>
</reference>
<feature type="compositionally biased region" description="Basic residues" evidence="1">
    <location>
        <begin position="97"/>
        <end position="107"/>
    </location>
</feature>
<dbReference type="Proteomes" id="UP001180020">
    <property type="component" value="Unassembled WGS sequence"/>
</dbReference>
<evidence type="ECO:0000313" key="4">
    <source>
        <dbReference type="Proteomes" id="UP001180020"/>
    </source>
</evidence>
<name>A0AAV9F1D3_ACOCL</name>
<protein>
    <recommendedName>
        <fullName evidence="5">Transmembrane protein</fullName>
    </recommendedName>
</protein>
<comment type="caution">
    <text evidence="3">The sequence shown here is derived from an EMBL/GenBank/DDBJ whole genome shotgun (WGS) entry which is preliminary data.</text>
</comment>
<accession>A0AAV9F1D3</accession>
<feature type="compositionally biased region" description="Low complexity" evidence="1">
    <location>
        <begin position="60"/>
        <end position="74"/>
    </location>
</feature>
<dbReference type="EMBL" id="JAUJYO010000004">
    <property type="protein sequence ID" value="KAK1319806.1"/>
    <property type="molecule type" value="Genomic_DNA"/>
</dbReference>
<sequence length="247" mass="26506">MELTSLREMDPLVDLESGGTTSEEDAPPKEIVSVSQQSRKLFGGVWNGSVGIDGSARGLDAVNNSRNSSASSVDDNGEFRGQESVGLLEKRLDVEKPKKKGSKKPPKPPRPPKGPLLDAADQKLVREISELAMLKRARTERMKALKKMKASKTSSSSSSCSSVFAMVVTVLFCLMLILPGLCSRSSSNVRFQGSPESSVTSRGALISVQYHKNVPPNSTRTSDSASPNAVERVSGLGIYGEHRKLMG</sequence>
<keyword evidence="2" id="KW-1133">Transmembrane helix</keyword>
<proteinExistence type="predicted"/>
<dbReference type="PANTHER" id="PTHR34188">
    <property type="entry name" value="OS01G0299500 PROTEIN"/>
    <property type="match status" value="1"/>
</dbReference>
<evidence type="ECO:0000256" key="2">
    <source>
        <dbReference type="SAM" id="Phobius"/>
    </source>
</evidence>
<evidence type="ECO:0008006" key="5">
    <source>
        <dbReference type="Google" id="ProtNLM"/>
    </source>
</evidence>
<organism evidence="3 4">
    <name type="scientific">Acorus calamus</name>
    <name type="common">Sweet flag</name>
    <dbReference type="NCBI Taxonomy" id="4465"/>
    <lineage>
        <taxon>Eukaryota</taxon>
        <taxon>Viridiplantae</taxon>
        <taxon>Streptophyta</taxon>
        <taxon>Embryophyta</taxon>
        <taxon>Tracheophyta</taxon>
        <taxon>Spermatophyta</taxon>
        <taxon>Magnoliopsida</taxon>
        <taxon>Liliopsida</taxon>
        <taxon>Acoraceae</taxon>
        <taxon>Acorus</taxon>
    </lineage>
</organism>